<feature type="transmembrane region" description="Helical" evidence="1">
    <location>
        <begin position="41"/>
        <end position="61"/>
    </location>
</feature>
<gene>
    <name evidence="3" type="ORF">METZ01_LOCUS436337</name>
</gene>
<feature type="transmembrane region" description="Helical" evidence="1">
    <location>
        <begin position="5"/>
        <end position="21"/>
    </location>
</feature>
<dbReference type="InterPro" id="IPR009936">
    <property type="entry name" value="DUF1468"/>
</dbReference>
<dbReference type="AlphaFoldDB" id="A0A382YJP6"/>
<protein>
    <recommendedName>
        <fullName evidence="2">DUF1468 domain-containing protein</fullName>
    </recommendedName>
</protein>
<name>A0A382YJP6_9ZZZZ</name>
<keyword evidence="1" id="KW-0812">Transmembrane</keyword>
<evidence type="ECO:0000259" key="2">
    <source>
        <dbReference type="Pfam" id="PF07331"/>
    </source>
</evidence>
<dbReference type="Pfam" id="PF07331">
    <property type="entry name" value="TctB"/>
    <property type="match status" value="1"/>
</dbReference>
<evidence type="ECO:0000256" key="1">
    <source>
        <dbReference type="SAM" id="Phobius"/>
    </source>
</evidence>
<feature type="transmembrane region" description="Helical" evidence="1">
    <location>
        <begin position="120"/>
        <end position="140"/>
    </location>
</feature>
<dbReference type="EMBL" id="UINC01176383">
    <property type="protein sequence ID" value="SVD83483.1"/>
    <property type="molecule type" value="Genomic_DNA"/>
</dbReference>
<feature type="transmembrane region" description="Helical" evidence="1">
    <location>
        <begin position="82"/>
        <end position="114"/>
    </location>
</feature>
<organism evidence="3">
    <name type="scientific">marine metagenome</name>
    <dbReference type="NCBI Taxonomy" id="408172"/>
    <lineage>
        <taxon>unclassified sequences</taxon>
        <taxon>metagenomes</taxon>
        <taxon>ecological metagenomes</taxon>
    </lineage>
</organism>
<proteinExistence type="predicted"/>
<keyword evidence="1" id="KW-1133">Transmembrane helix</keyword>
<accession>A0A382YJP6</accession>
<keyword evidence="1" id="KW-0472">Membrane</keyword>
<sequence>MRMAELVMGIFMGAFSLYLMWKSAELPIGWIPGEGPGGGAWPFWLSVGMLVCCLAIIYRWAKKLTPESQSEEVYMDSRALKLFLLNVGALTTMIGLFHIAGAYGAIPLFLIFYLRFLGGHSWMLTGTFAFFTPVATFLFFEIALQKTLPKGFTDPWFVPIFNFFY</sequence>
<feature type="domain" description="DUF1468" evidence="2">
    <location>
        <begin position="7"/>
        <end position="149"/>
    </location>
</feature>
<evidence type="ECO:0000313" key="3">
    <source>
        <dbReference type="EMBL" id="SVD83483.1"/>
    </source>
</evidence>
<reference evidence="3" key="1">
    <citation type="submission" date="2018-05" db="EMBL/GenBank/DDBJ databases">
        <authorList>
            <person name="Lanie J.A."/>
            <person name="Ng W.-L."/>
            <person name="Kazmierczak K.M."/>
            <person name="Andrzejewski T.M."/>
            <person name="Davidsen T.M."/>
            <person name="Wayne K.J."/>
            <person name="Tettelin H."/>
            <person name="Glass J.I."/>
            <person name="Rusch D."/>
            <person name="Podicherti R."/>
            <person name="Tsui H.-C.T."/>
            <person name="Winkler M.E."/>
        </authorList>
    </citation>
    <scope>NUCLEOTIDE SEQUENCE</scope>
</reference>